<keyword evidence="1" id="KW-0812">Transmembrane</keyword>
<dbReference type="KEGG" id="vg:24722136"/>
<dbReference type="OrthoDB" id="38145at10239"/>
<protein>
    <submittedName>
        <fullName evidence="2">Uncharacterized protein</fullName>
    </submittedName>
</protein>
<accession>A0A0A0RKR1</accession>
<sequence>MMWVLIGLHHLFYWMLDMAESIIGLLICSVLLGFFLGLSYCELRDKLKCLRYQKR</sequence>
<dbReference type="EMBL" id="KM657822">
    <property type="protein sequence ID" value="AIW02378.1"/>
    <property type="molecule type" value="Genomic_DNA"/>
</dbReference>
<organism evidence="2 3">
    <name type="scientific">Escherichia phage vB_EcoM-VpaE1</name>
    <dbReference type="NCBI Taxonomy" id="1555238"/>
    <lineage>
        <taxon>Viruses</taxon>
        <taxon>Duplodnaviria</taxon>
        <taxon>Heunggongvirae</taxon>
        <taxon>Uroviricota</taxon>
        <taxon>Caudoviricetes</taxon>
        <taxon>Andersonviridae</taxon>
        <taxon>Ounavirinae</taxon>
        <taxon>Felixounavirus</taxon>
        <taxon>Felixounavirus VpaE1</taxon>
    </lineage>
</organism>
<proteinExistence type="predicted"/>
<reference evidence="2 3" key="1">
    <citation type="submission" date="2014-09" db="EMBL/GenBank/DDBJ databases">
        <title>Genome of Escherichia coli infecting bacteriophage vB_EcoM-VpaE1.</title>
        <authorList>
            <person name="Truncaite L."/>
            <person name="Simoliunas E."/>
            <person name="Zajanckauskaite A."/>
            <person name="Kaliniene L."/>
            <person name="Vilkaityte M."/>
            <person name="Meskys R."/>
        </authorList>
    </citation>
    <scope>NUCLEOTIDE SEQUENCE [LARGE SCALE GENOMIC DNA]</scope>
    <source>
        <strain evidence="2">VpaE1</strain>
    </source>
</reference>
<keyword evidence="1" id="KW-1133">Transmembrane helix</keyword>
<dbReference type="RefSeq" id="YP_009147387.1">
    <property type="nucleotide sequence ID" value="NC_027337.1"/>
</dbReference>
<keyword evidence="3" id="KW-1185">Reference proteome</keyword>
<name>A0A0A0RKR1_9CAUD</name>
<gene>
    <name evidence="2" type="ORF">VpaE1_118</name>
</gene>
<dbReference type="GeneID" id="24722136"/>
<feature type="transmembrane region" description="Helical" evidence="1">
    <location>
        <begin position="12"/>
        <end position="38"/>
    </location>
</feature>
<evidence type="ECO:0000313" key="2">
    <source>
        <dbReference type="EMBL" id="AIW02378.1"/>
    </source>
</evidence>
<dbReference type="Proteomes" id="UP000030212">
    <property type="component" value="Genome"/>
</dbReference>
<evidence type="ECO:0000256" key="1">
    <source>
        <dbReference type="SAM" id="Phobius"/>
    </source>
</evidence>
<evidence type="ECO:0000313" key="3">
    <source>
        <dbReference type="Proteomes" id="UP000030212"/>
    </source>
</evidence>
<keyword evidence="1" id="KW-0472">Membrane</keyword>